<keyword evidence="8" id="KW-1185">Reference proteome</keyword>
<sequence length="1417" mass="158079">MASSAARVGSELPPFDSEDAFAVALRIDSSSLRSGEAPDIFVSLYDDPRVHVDVAEDLTLLLGFERKIYSVGVQEDMENNSQTTASLCVIVDADSIHLEEDEQVADVKWLDRERFCAGYTSGIVRIFNRVGKLLFEQKLHGATVLKLDVNRNAATITAPRRASVLLSSEPDMEGELWVLYTDSTVAIIQISEILAKLNSVFGPAQASKFRKYSLREQKDIVAAIPCGPVRPTIFQSHSRLGVYTIISAGSAPFLAFYQAGNDQNSIIHLAHIATAIASRAAGAVWNFATSWGWRRDAGEGATGEAGHTEYTQLGSGAIDAAAEHVPAPIGTTRSIYEDERRRCRVLVLSPTGRLAAVSDTLGRILLVDTARMLVIRMWKGYRNAQVGWMQGSDGARRPPGLYLVIYSAQRGIVEVWRARYGPRVFSFAVGNCAKLFTQFDPVTRRTKCVVLCATSDHVSELIELKPGLPNASILMKYFTQNKLQEENFLLHQVIGGLQAFVKKKRVDATHTLEQDSLEPLLEDIGSLSSSTTIQTLLDVLLNADMALLNASFLLKALEKLQLALKSGMSSRTPTGVELSLQWKLLWQHRLVTSFIGFQAEFERGKHALVSMIQTSTRDIISRASTKKHESGPLPRVLPWLELLRRAGLALDDESCSRTRTAMDSASQLTAWEFMEFFSMPFNDPDLPRRRDILSLFEVAETKEEFLRDTFRVLKTSIFRKFSTTAQRDCLLTFILAPVLSSVFAVQELQQLHSAIFLTEDMLTRLFIEWYFSLPLGGILALPPPSMSSSLQRWLQPYFVISDVETGIQEEGEDNAKTSFVSTESYLRRLRGCPPSLVEIFNSCWKTPKLFHGFVLSEHCGWGDKKSAKHAEEDTFGKYSSVGSGARWVILQDCIAKTVHLSLRLGKVGRLSVDAVEHVDDIMRSIAVMQINDGHEPGEDDAAVQLPKDHVEVSVGDDGTDGWVATMENCRKAAQMKDWAAVLGAYPQFANKDALCCFRVGILCAAWNAERSDMRQLEDALLELDCVVSLQVKAAMAAYIWERYIRVHVVTLITFWEESAAGRKPQRGLQPQVARRFFCIIRNLLVMLFNAVKAVAAVRVVATEYEAESDYDDETSDADVESDDDDESMSRIAVFKMESLTQSIKWRCRVKDLHLVYRQRWPPAHDMSTLMQALQGFKLDMVSVAQIADHISLVMLLDSFAATSVTPISIVKLFSNSGRCLCRPDSFLTTQQLAQPSEVETTSVTRDRTRFLKELLRHDETLGFALAEAFGLPLEVIREEYVVFLYQSGRDERADLAIEKMQRPEQLVLKLGAIARARLSLILRRMKTEAEFAAVMSMLPADTFSWVISDTKPPLVADPLVEKLDLTPSLTSTHYLLLKCLAMISPTGEEFEKVSVMSVLVKDVISQVKLHHRATGCN</sequence>
<dbReference type="InterPro" id="IPR029257">
    <property type="entry name" value="RAB3GAP2_C"/>
</dbReference>
<dbReference type="InterPro" id="IPR036322">
    <property type="entry name" value="WD40_repeat_dom_sf"/>
</dbReference>
<evidence type="ECO:0000256" key="2">
    <source>
        <dbReference type="ARBA" id="ARBA00008153"/>
    </source>
</evidence>
<comment type="similarity">
    <text evidence="2">Belongs to the Rab3-GAP regulatory subunit family.</text>
</comment>
<name>A0A833SS08_PHYIN</name>
<dbReference type="Proteomes" id="UP000602510">
    <property type="component" value="Unassembled WGS sequence"/>
</dbReference>
<proteinExistence type="inferred from homology"/>
<evidence type="ECO:0000313" key="7">
    <source>
        <dbReference type="EMBL" id="KAF4031109.1"/>
    </source>
</evidence>
<dbReference type="GO" id="GO:0005737">
    <property type="term" value="C:cytoplasm"/>
    <property type="evidence" value="ECO:0007669"/>
    <property type="project" value="UniProtKB-SubCell"/>
</dbReference>
<comment type="caution">
    <text evidence="7">The sequence shown here is derived from an EMBL/GenBank/DDBJ whole genome shotgun (WGS) entry which is preliminary data.</text>
</comment>
<evidence type="ECO:0000259" key="6">
    <source>
        <dbReference type="Pfam" id="PF14656"/>
    </source>
</evidence>
<dbReference type="Pfam" id="PF14655">
    <property type="entry name" value="RAB3GAP2_N"/>
    <property type="match status" value="1"/>
</dbReference>
<keyword evidence="3" id="KW-0343">GTPase activation</keyword>
<gene>
    <name evidence="7" type="ORF">GN244_ATG16981</name>
</gene>
<evidence type="ECO:0000256" key="1">
    <source>
        <dbReference type="ARBA" id="ARBA00004496"/>
    </source>
</evidence>
<comment type="subcellular location">
    <subcellularLocation>
        <location evidence="1">Cytoplasm</location>
    </subcellularLocation>
</comment>
<accession>A0A833SS08</accession>
<dbReference type="PANTHER" id="PTHR12472">
    <property type="entry name" value="RAB3-GAP REGULATORY DOMAIN"/>
    <property type="match status" value="1"/>
</dbReference>
<dbReference type="InterPro" id="IPR032839">
    <property type="entry name" value="RAB3GAP_N"/>
</dbReference>
<evidence type="ECO:0000313" key="8">
    <source>
        <dbReference type="Proteomes" id="UP000602510"/>
    </source>
</evidence>
<dbReference type="Pfam" id="PF14656">
    <property type="entry name" value="RAB3GAP2_C"/>
    <property type="match status" value="1"/>
</dbReference>
<dbReference type="InterPro" id="IPR026059">
    <property type="entry name" value="Rab3GAP2"/>
</dbReference>
<dbReference type="SUPFAM" id="SSF50978">
    <property type="entry name" value="WD40 repeat-like"/>
    <property type="match status" value="1"/>
</dbReference>
<evidence type="ECO:0000256" key="3">
    <source>
        <dbReference type="ARBA" id="ARBA00022468"/>
    </source>
</evidence>
<dbReference type="PANTHER" id="PTHR12472:SF0">
    <property type="entry name" value="RAB3 GTPASE-ACTIVATING PROTEIN NON-CATALYTIC SUBUNIT"/>
    <property type="match status" value="1"/>
</dbReference>
<dbReference type="EMBL" id="WSZM01000603">
    <property type="protein sequence ID" value="KAF4031109.1"/>
    <property type="molecule type" value="Genomic_DNA"/>
</dbReference>
<evidence type="ECO:0000256" key="4">
    <source>
        <dbReference type="ARBA" id="ARBA00022490"/>
    </source>
</evidence>
<reference evidence="7" key="1">
    <citation type="submission" date="2020-04" db="EMBL/GenBank/DDBJ databases">
        <title>Hybrid Assembly of Korean Phytophthora infestans isolates.</title>
        <authorList>
            <person name="Prokchorchik M."/>
            <person name="Lee Y."/>
            <person name="Seo J."/>
            <person name="Cho J.-H."/>
            <person name="Park Y.-E."/>
            <person name="Jang D.-C."/>
            <person name="Im J.-S."/>
            <person name="Choi J.-G."/>
            <person name="Park H.-J."/>
            <person name="Lee G.-B."/>
            <person name="Lee Y.-G."/>
            <person name="Hong S.-Y."/>
            <person name="Cho K."/>
            <person name="Sohn K.H."/>
        </authorList>
    </citation>
    <scope>NUCLEOTIDE SEQUENCE</scope>
    <source>
        <strain evidence="7">KR_1_A1</strain>
    </source>
</reference>
<evidence type="ECO:0000259" key="5">
    <source>
        <dbReference type="Pfam" id="PF14655"/>
    </source>
</evidence>
<keyword evidence="4" id="KW-0963">Cytoplasm</keyword>
<feature type="domain" description="Rab3-GAP regulatory subunit N-terminal" evidence="5">
    <location>
        <begin position="79"/>
        <end position="435"/>
    </location>
</feature>
<organism evidence="7 8">
    <name type="scientific">Phytophthora infestans</name>
    <name type="common">Potato late blight agent</name>
    <name type="synonym">Botrytis infestans</name>
    <dbReference type="NCBI Taxonomy" id="4787"/>
    <lineage>
        <taxon>Eukaryota</taxon>
        <taxon>Sar</taxon>
        <taxon>Stramenopiles</taxon>
        <taxon>Oomycota</taxon>
        <taxon>Peronosporomycetes</taxon>
        <taxon>Peronosporales</taxon>
        <taxon>Peronosporaceae</taxon>
        <taxon>Phytophthora</taxon>
    </lineage>
</organism>
<feature type="domain" description="Rab3GAP regulatory subunit C-terminal" evidence="6">
    <location>
        <begin position="1262"/>
        <end position="1383"/>
    </location>
</feature>
<dbReference type="GO" id="GO:0005096">
    <property type="term" value="F:GTPase activator activity"/>
    <property type="evidence" value="ECO:0007669"/>
    <property type="project" value="UniProtKB-KW"/>
</dbReference>
<protein>
    <submittedName>
        <fullName evidence="7">Rab3 GTPase-activating protein regulatory subunit</fullName>
    </submittedName>
</protein>